<dbReference type="InterPro" id="IPR016035">
    <property type="entry name" value="Acyl_Trfase/lysoPLipase"/>
</dbReference>
<evidence type="ECO:0000313" key="3">
    <source>
        <dbReference type="Proteomes" id="UP000094526"/>
    </source>
</evidence>
<organism evidence="2 3">
    <name type="scientific">Cladophialophora carrionii</name>
    <dbReference type="NCBI Taxonomy" id="86049"/>
    <lineage>
        <taxon>Eukaryota</taxon>
        <taxon>Fungi</taxon>
        <taxon>Dikarya</taxon>
        <taxon>Ascomycota</taxon>
        <taxon>Pezizomycotina</taxon>
        <taxon>Eurotiomycetes</taxon>
        <taxon>Chaetothyriomycetidae</taxon>
        <taxon>Chaetothyriales</taxon>
        <taxon>Herpotrichiellaceae</taxon>
        <taxon>Cladophialophora</taxon>
    </lineage>
</organism>
<dbReference type="SUPFAM" id="SSF52151">
    <property type="entry name" value="FabD/lysophospholipase-like"/>
    <property type="match status" value="1"/>
</dbReference>
<keyword evidence="2" id="KW-0378">Hydrolase</keyword>
<keyword evidence="3" id="KW-1185">Reference proteome</keyword>
<dbReference type="OrthoDB" id="4145609at2759"/>
<dbReference type="EMBL" id="LGRB01000008">
    <property type="protein sequence ID" value="OCT52722.1"/>
    <property type="molecule type" value="Genomic_DNA"/>
</dbReference>
<comment type="caution">
    <text evidence="2">The sequence shown here is derived from an EMBL/GenBank/DDBJ whole genome shotgun (WGS) entry which is preliminary data.</text>
</comment>
<dbReference type="GO" id="GO:0016787">
    <property type="term" value="F:hydrolase activity"/>
    <property type="evidence" value="ECO:0007669"/>
    <property type="project" value="UniProtKB-KW"/>
</dbReference>
<evidence type="ECO:0000256" key="1">
    <source>
        <dbReference type="SAM" id="MobiDB-lite"/>
    </source>
</evidence>
<proteinExistence type="predicted"/>
<gene>
    <name evidence="2" type="ORF">CLCR_10313</name>
</gene>
<dbReference type="STRING" id="86049.A0A1C1CW08"/>
<reference evidence="3" key="1">
    <citation type="submission" date="2015-07" db="EMBL/GenBank/DDBJ databases">
        <authorList>
            <person name="Teixeira M.M."/>
            <person name="Souza R.C."/>
            <person name="Almeida L.G."/>
            <person name="Vicente V.A."/>
            <person name="de Hoog S."/>
            <person name="Bocca A.L."/>
            <person name="de Almeida S.R."/>
            <person name="Vasconcelos A.T."/>
            <person name="Felipe M.S."/>
        </authorList>
    </citation>
    <scope>NUCLEOTIDE SEQUENCE [LARGE SCALE GENOMIC DNA]</scope>
    <source>
        <strain evidence="3">KSF</strain>
    </source>
</reference>
<protein>
    <submittedName>
        <fullName evidence="2">Putative Patatin-like serine hydrolase</fullName>
    </submittedName>
</protein>
<feature type="region of interest" description="Disordered" evidence="1">
    <location>
        <begin position="314"/>
        <end position="371"/>
    </location>
</feature>
<dbReference type="VEuPathDB" id="FungiDB:CLCR_10313"/>
<accession>A0A1C1CW08</accession>
<dbReference type="Gene3D" id="3.40.1090.10">
    <property type="entry name" value="Cytosolic phospholipase A2 catalytic domain"/>
    <property type="match status" value="1"/>
</dbReference>
<evidence type="ECO:0000313" key="2">
    <source>
        <dbReference type="EMBL" id="OCT52722.1"/>
    </source>
</evidence>
<sequence length="371" mass="42434">MYMASGKGDVGGASISQLGTYQDGGVNHHNNPINIALWESRYIWPSVVRPDVVLSLGTGYEETGQSPVVMTPKVKFPWSFSFSVRETPLHRLIQSFKGSMDGQSTWRELMNHIHEDEKRDYFRLTLELPGPEPAIDDYGAMELLSSAVRLQPRGPEARRNVLMALLISSFYFELHEIPTYNNGMYYCNGAIRCRSSGALRSLLNVHPLGDLEFFNGRTSLGAFLSDRDLCKSCRRYQKTVHFFVKSLEDEISLCLKWSVDQTRNISAMPRRVSWFIDRQGLDMPFGAAAICDPPSVTCKVCTLSEQVPALEREPLRRPKRKLEAQSIEDERREPKPPVWTIEPLRPKRKLSPVREEDERPRKKLERIYGQV</sequence>
<dbReference type="AlphaFoldDB" id="A0A1C1CW08"/>
<name>A0A1C1CW08_9EURO</name>
<dbReference type="Proteomes" id="UP000094526">
    <property type="component" value="Unassembled WGS sequence"/>
</dbReference>